<evidence type="ECO:0000313" key="1">
    <source>
        <dbReference type="EMBL" id="QQL44680.1"/>
    </source>
</evidence>
<dbReference type="Proteomes" id="UP000475117">
    <property type="component" value="Chromosome"/>
</dbReference>
<reference evidence="1 2" key="1">
    <citation type="submission" date="2020-12" db="EMBL/GenBank/DDBJ databases">
        <title>Sulforoseuscoccus oceanibium gen. nov., sp. nov., a representative of the phylum Verrucomicrobia with special cytoplasmic membrane, and proposal of Sulforoseuscoccusaceae fam. nov.</title>
        <authorList>
            <person name="Xi F."/>
        </authorList>
    </citation>
    <scope>NUCLEOTIDE SEQUENCE [LARGE SCALE GENOMIC DNA]</scope>
    <source>
        <strain evidence="1 2">T37</strain>
    </source>
</reference>
<protein>
    <submittedName>
        <fullName evidence="1">Uncharacterized protein</fullName>
    </submittedName>
</protein>
<proteinExistence type="predicted"/>
<dbReference type="KEGG" id="soa:G3M56_012450"/>
<organism evidence="1 2">
    <name type="scientific">Sulfuriroseicoccus oceanibius</name>
    <dbReference type="NCBI Taxonomy" id="2707525"/>
    <lineage>
        <taxon>Bacteria</taxon>
        <taxon>Pseudomonadati</taxon>
        <taxon>Verrucomicrobiota</taxon>
        <taxon>Verrucomicrobiia</taxon>
        <taxon>Verrucomicrobiales</taxon>
        <taxon>Verrucomicrobiaceae</taxon>
        <taxon>Sulfuriroseicoccus</taxon>
    </lineage>
</organism>
<dbReference type="AlphaFoldDB" id="A0A6B3LAX0"/>
<evidence type="ECO:0000313" key="2">
    <source>
        <dbReference type="Proteomes" id="UP000475117"/>
    </source>
</evidence>
<dbReference type="EMBL" id="CP066776">
    <property type="protein sequence ID" value="QQL44680.1"/>
    <property type="molecule type" value="Genomic_DNA"/>
</dbReference>
<accession>A0A6B3LAX0</accession>
<gene>
    <name evidence="1" type="ORF">G3M56_012450</name>
</gene>
<name>A0A6B3LAX0_9BACT</name>
<sequence>MSGPSGAVPVGDAVLNWAGRNSEWVGRNRSGGVVSYEKDELGEFPLGDTRVPGRNAIDRYARLHDIEYWVCCHVPAGVQVEIPAPQDRLEYLVSNGAGGLTGANLRVVGKVLVAPTRLVPWSCALGRGRASPDPSVPVEYFLLFDAERGSTVLVPANDRGAAETRKKPRLR</sequence>
<dbReference type="RefSeq" id="WP_164364299.1">
    <property type="nucleotide sequence ID" value="NZ_CP066776.1"/>
</dbReference>
<keyword evidence="2" id="KW-1185">Reference proteome</keyword>